<evidence type="ECO:0000256" key="6">
    <source>
        <dbReference type="SAM" id="MobiDB-lite"/>
    </source>
</evidence>
<dbReference type="InterPro" id="IPR045080">
    <property type="entry name" value="BRCT_XRCC1_rpt1"/>
</dbReference>
<evidence type="ECO:0000259" key="7">
    <source>
        <dbReference type="PROSITE" id="PS50172"/>
    </source>
</evidence>
<comment type="subcellular location">
    <subcellularLocation>
        <location evidence="1">Nucleus</location>
    </subcellularLocation>
</comment>
<dbReference type="GO" id="GO:0000012">
    <property type="term" value="P:single strand break repair"/>
    <property type="evidence" value="ECO:0007669"/>
    <property type="project" value="InterPro"/>
</dbReference>
<protein>
    <recommendedName>
        <fullName evidence="7">BRCT domain-containing protein</fullName>
    </recommendedName>
</protein>
<evidence type="ECO:0000256" key="4">
    <source>
        <dbReference type="ARBA" id="ARBA00023204"/>
    </source>
</evidence>
<dbReference type="GO" id="GO:0006303">
    <property type="term" value="P:double-strand break repair via nonhomologous end joining"/>
    <property type="evidence" value="ECO:0007669"/>
    <property type="project" value="InterPro"/>
</dbReference>
<organism evidence="8 9">
    <name type="scientific">Phyllotreta striolata</name>
    <name type="common">Striped flea beetle</name>
    <name type="synonym">Crioceris striolata</name>
    <dbReference type="NCBI Taxonomy" id="444603"/>
    <lineage>
        <taxon>Eukaryota</taxon>
        <taxon>Metazoa</taxon>
        <taxon>Ecdysozoa</taxon>
        <taxon>Arthropoda</taxon>
        <taxon>Hexapoda</taxon>
        <taxon>Insecta</taxon>
        <taxon>Pterygota</taxon>
        <taxon>Neoptera</taxon>
        <taxon>Endopterygota</taxon>
        <taxon>Coleoptera</taxon>
        <taxon>Polyphaga</taxon>
        <taxon>Cucujiformia</taxon>
        <taxon>Chrysomeloidea</taxon>
        <taxon>Chrysomelidae</taxon>
        <taxon>Galerucinae</taxon>
        <taxon>Alticini</taxon>
        <taxon>Phyllotreta</taxon>
    </lineage>
</organism>
<dbReference type="CDD" id="cd17725">
    <property type="entry name" value="BRCT_XRCC1_rpt1"/>
    <property type="match status" value="1"/>
</dbReference>
<evidence type="ECO:0000256" key="2">
    <source>
        <dbReference type="ARBA" id="ARBA00022737"/>
    </source>
</evidence>
<dbReference type="InterPro" id="IPR002706">
    <property type="entry name" value="Xrcc1_N"/>
</dbReference>
<dbReference type="Pfam" id="PF01834">
    <property type="entry name" value="XRCC1_N"/>
    <property type="match status" value="1"/>
</dbReference>
<keyword evidence="2" id="KW-0677">Repeat</keyword>
<feature type="domain" description="BRCT" evidence="7">
    <location>
        <begin position="328"/>
        <end position="415"/>
    </location>
</feature>
<name>A0A9N9XTX2_PHYSR</name>
<reference evidence="8" key="1">
    <citation type="submission" date="2022-01" db="EMBL/GenBank/DDBJ databases">
        <authorList>
            <person name="King R."/>
        </authorList>
    </citation>
    <scope>NUCLEOTIDE SEQUENCE</scope>
</reference>
<feature type="region of interest" description="Disordered" evidence="6">
    <location>
        <begin position="206"/>
        <end position="326"/>
    </location>
</feature>
<dbReference type="FunFam" id="3.40.50.10190:FF:000008">
    <property type="entry name" value="X-ray repair cross complementing 1"/>
    <property type="match status" value="1"/>
</dbReference>
<dbReference type="Gene3D" id="2.60.120.260">
    <property type="entry name" value="Galactose-binding domain-like"/>
    <property type="match status" value="1"/>
</dbReference>
<dbReference type="GO" id="GO:0006284">
    <property type="term" value="P:base-excision repair"/>
    <property type="evidence" value="ECO:0007669"/>
    <property type="project" value="InterPro"/>
</dbReference>
<dbReference type="AlphaFoldDB" id="A0A9N9XTX2"/>
<feature type="compositionally biased region" description="Polar residues" evidence="6">
    <location>
        <begin position="217"/>
        <end position="232"/>
    </location>
</feature>
<sequence>MPQVKIDHIVSFSSEDPVHAASNILSSDSNKKWKCRSVGEKNASVVLQLEKASQITAIDIGNEHSAYIEVLVSRSSSNDDYKVLLVTSCFMTPVESRQSQNINKVRMFTHEHLSKPECDEKWDRVKIVCSQPFNKHVQFGLSFVRIHSNETRTSATGGTTKIGKFVIRPESPDNILAGNLFAKRKDYKDDKPPTAAAAIRNVTSFTTSPSCKPKILNKNSNTTPKKQANTEEPANKNRNRDELFYDQEDSKGSEKLERIMKKKEEEDAMKRKMEEQVKKSPKVVVRKDNKKAEMAKSPASSRKYDTKRKNEDDSAHTQKPKKSKLSKPFNKLLDNVVFVISGIQNPERASLRSMALEMGAKYKADWDSTCTHLICAFVNTPKFNQVKGKGKIVKRTWVQKCHEERKRLPWRRFALDKNDGNLPESEDEIDELLDVPEVTEYSFDVSDDEHKAEGSDTEERVAKILERQKQDQSSKGNGLDVTNTKTPSIFDLDTDEEEPYLISDNDNSAPDFFRGMKIYIDHSFEEDEFNTLQKYVKAYKGDCLDYVTNDTDVIVTAKENSSLMKENHPTVKCAKSRWILKCHKKQTILPMDEYIY</sequence>
<feature type="region of interest" description="Disordered" evidence="6">
    <location>
        <begin position="466"/>
        <end position="490"/>
    </location>
</feature>
<dbReference type="Pfam" id="PF00533">
    <property type="entry name" value="BRCT"/>
    <property type="match status" value="1"/>
</dbReference>
<keyword evidence="5" id="KW-0539">Nucleus</keyword>
<feature type="compositionally biased region" description="Basic and acidic residues" evidence="6">
    <location>
        <begin position="233"/>
        <end position="278"/>
    </location>
</feature>
<feature type="compositionally biased region" description="Basic and acidic residues" evidence="6">
    <location>
        <begin position="285"/>
        <end position="294"/>
    </location>
</feature>
<dbReference type="GO" id="GO:0005634">
    <property type="term" value="C:nucleus"/>
    <property type="evidence" value="ECO:0007669"/>
    <property type="project" value="UniProtKB-SubCell"/>
</dbReference>
<keyword evidence="4" id="KW-0234">DNA repair</keyword>
<evidence type="ECO:0000256" key="3">
    <source>
        <dbReference type="ARBA" id="ARBA00022763"/>
    </source>
</evidence>
<keyword evidence="9" id="KW-1185">Reference proteome</keyword>
<feature type="domain" description="BRCT" evidence="7">
    <location>
        <begin position="508"/>
        <end position="596"/>
    </location>
</feature>
<dbReference type="SUPFAM" id="SSF49785">
    <property type="entry name" value="Galactose-binding domain-like"/>
    <property type="match status" value="1"/>
</dbReference>
<dbReference type="FunFam" id="2.60.120.260:FF:000025">
    <property type="entry name" value="DNA repair protein XRCC1 isoform X1"/>
    <property type="match status" value="1"/>
</dbReference>
<evidence type="ECO:0000313" key="8">
    <source>
        <dbReference type="EMBL" id="CAG9864182.1"/>
    </source>
</evidence>
<feature type="compositionally biased region" description="Basic and acidic residues" evidence="6">
    <location>
        <begin position="302"/>
        <end position="316"/>
    </location>
</feature>
<feature type="compositionally biased region" description="Polar residues" evidence="6">
    <location>
        <begin position="473"/>
        <end position="487"/>
    </location>
</feature>
<accession>A0A9N9XTX2</accession>
<dbReference type="PANTHER" id="PTHR11370">
    <property type="entry name" value="DNA-REPAIR PROTEIN XRCC1"/>
    <property type="match status" value="1"/>
</dbReference>
<dbReference type="Pfam" id="PF16589">
    <property type="entry name" value="BRCT_2"/>
    <property type="match status" value="1"/>
</dbReference>
<dbReference type="Proteomes" id="UP001153712">
    <property type="component" value="Chromosome 7"/>
</dbReference>
<evidence type="ECO:0000313" key="9">
    <source>
        <dbReference type="Proteomes" id="UP001153712"/>
    </source>
</evidence>
<dbReference type="Gene3D" id="3.40.50.10190">
    <property type="entry name" value="BRCT domain"/>
    <property type="match status" value="2"/>
</dbReference>
<dbReference type="EMBL" id="OU900100">
    <property type="protein sequence ID" value="CAG9864182.1"/>
    <property type="molecule type" value="Genomic_DNA"/>
</dbReference>
<dbReference type="InterPro" id="IPR008979">
    <property type="entry name" value="Galactose-bd-like_sf"/>
</dbReference>
<dbReference type="InterPro" id="IPR036420">
    <property type="entry name" value="BRCT_dom_sf"/>
</dbReference>
<dbReference type="PROSITE" id="PS50172">
    <property type="entry name" value="BRCT"/>
    <property type="match status" value="2"/>
</dbReference>
<evidence type="ECO:0000256" key="1">
    <source>
        <dbReference type="ARBA" id="ARBA00004123"/>
    </source>
</evidence>
<dbReference type="SUPFAM" id="SSF52113">
    <property type="entry name" value="BRCT domain"/>
    <property type="match status" value="2"/>
</dbReference>
<evidence type="ECO:0000256" key="5">
    <source>
        <dbReference type="ARBA" id="ARBA00023242"/>
    </source>
</evidence>
<gene>
    <name evidence="8" type="ORF">PHYEVI_LOCUS10439</name>
</gene>
<dbReference type="GO" id="GO:0003684">
    <property type="term" value="F:damaged DNA binding"/>
    <property type="evidence" value="ECO:0007669"/>
    <property type="project" value="InterPro"/>
</dbReference>
<dbReference type="SMART" id="SM00292">
    <property type="entry name" value="BRCT"/>
    <property type="match status" value="2"/>
</dbReference>
<dbReference type="InterPro" id="IPR001357">
    <property type="entry name" value="BRCT_dom"/>
</dbReference>
<keyword evidence="3" id="KW-0227">DNA damage</keyword>
<dbReference type="OrthoDB" id="25840at2759"/>
<dbReference type="PANTHER" id="PTHR11370:SF5">
    <property type="entry name" value="DNA REPAIR PROTEIN XRCC1"/>
    <property type="match status" value="1"/>
</dbReference>
<proteinExistence type="predicted"/>